<evidence type="ECO:0000256" key="1">
    <source>
        <dbReference type="SAM" id="SignalP"/>
    </source>
</evidence>
<gene>
    <name evidence="2" type="ORF">CK820_G0042366</name>
</gene>
<keyword evidence="1" id="KW-0732">Signal</keyword>
<comment type="caution">
    <text evidence="2">The sequence shown here is derived from an EMBL/GenBank/DDBJ whole genome shotgun (WGS) entry which is preliminary data.</text>
</comment>
<evidence type="ECO:0000313" key="2">
    <source>
        <dbReference type="EMBL" id="PNI29249.1"/>
    </source>
</evidence>
<name>A0A2J8K2L2_PANTR</name>
<sequence length="33" mass="3822">LLIFTSFNFCVLGFWATVITHRCCESRDRVSPC</sequence>
<proteinExistence type="predicted"/>
<accession>A0A2J8K2L2</accession>
<dbReference type="EMBL" id="NBAG03000399">
    <property type="protein sequence ID" value="PNI29249.1"/>
    <property type="molecule type" value="Genomic_DNA"/>
</dbReference>
<evidence type="ECO:0000313" key="3">
    <source>
        <dbReference type="Proteomes" id="UP000236370"/>
    </source>
</evidence>
<dbReference type="AlphaFoldDB" id="A0A2J8K2L2"/>
<reference evidence="2 3" key="1">
    <citation type="submission" date="2017-12" db="EMBL/GenBank/DDBJ databases">
        <title>High-resolution comparative analysis of great ape genomes.</title>
        <authorList>
            <person name="Pollen A."/>
            <person name="Hastie A."/>
            <person name="Hormozdiari F."/>
            <person name="Dougherty M."/>
            <person name="Liu R."/>
            <person name="Chaisson M."/>
            <person name="Hoppe E."/>
            <person name="Hill C."/>
            <person name="Pang A."/>
            <person name="Hillier L."/>
            <person name="Baker C."/>
            <person name="Armstrong J."/>
            <person name="Shendure J."/>
            <person name="Paten B."/>
            <person name="Wilson R."/>
            <person name="Chao H."/>
            <person name="Schneider V."/>
            <person name="Ventura M."/>
            <person name="Kronenberg Z."/>
            <person name="Murali S."/>
            <person name="Gordon D."/>
            <person name="Cantsilieris S."/>
            <person name="Munson K."/>
            <person name="Nelson B."/>
            <person name="Raja A."/>
            <person name="Underwood J."/>
            <person name="Diekhans M."/>
            <person name="Fiddes I."/>
            <person name="Haussler D."/>
            <person name="Eichler E."/>
        </authorList>
    </citation>
    <scope>NUCLEOTIDE SEQUENCE [LARGE SCALE GENOMIC DNA]</scope>
    <source>
        <strain evidence="2">Yerkes chimp pedigree #C0471</strain>
    </source>
</reference>
<feature type="chain" id="PRO_5014405656" evidence="1">
    <location>
        <begin position="17"/>
        <end position="33"/>
    </location>
</feature>
<organism evidence="2 3">
    <name type="scientific">Pan troglodytes</name>
    <name type="common">Chimpanzee</name>
    <dbReference type="NCBI Taxonomy" id="9598"/>
    <lineage>
        <taxon>Eukaryota</taxon>
        <taxon>Metazoa</taxon>
        <taxon>Chordata</taxon>
        <taxon>Craniata</taxon>
        <taxon>Vertebrata</taxon>
        <taxon>Euteleostomi</taxon>
        <taxon>Mammalia</taxon>
        <taxon>Eutheria</taxon>
        <taxon>Euarchontoglires</taxon>
        <taxon>Primates</taxon>
        <taxon>Haplorrhini</taxon>
        <taxon>Catarrhini</taxon>
        <taxon>Hominidae</taxon>
        <taxon>Pan</taxon>
    </lineage>
</organism>
<protein>
    <submittedName>
        <fullName evidence="2">SLC6A16 isoform 6</fullName>
    </submittedName>
</protein>
<dbReference type="Proteomes" id="UP000236370">
    <property type="component" value="Unassembled WGS sequence"/>
</dbReference>
<feature type="signal peptide" evidence="1">
    <location>
        <begin position="1"/>
        <end position="16"/>
    </location>
</feature>
<feature type="non-terminal residue" evidence="2">
    <location>
        <position position="1"/>
    </location>
</feature>